<dbReference type="Proteomes" id="UP001286456">
    <property type="component" value="Unassembled WGS sequence"/>
</dbReference>
<protein>
    <submittedName>
        <fullName evidence="1">Uncharacterized protein</fullName>
    </submittedName>
</protein>
<proteinExistence type="predicted"/>
<evidence type="ECO:0000313" key="1">
    <source>
        <dbReference type="EMBL" id="KAK3332853.1"/>
    </source>
</evidence>
<name>A0AAE0MIG1_9PEZI</name>
<comment type="caution">
    <text evidence="1">The sequence shown here is derived from an EMBL/GenBank/DDBJ whole genome shotgun (WGS) entry which is preliminary data.</text>
</comment>
<organism evidence="1 2">
    <name type="scientific">Cercophora scortea</name>
    <dbReference type="NCBI Taxonomy" id="314031"/>
    <lineage>
        <taxon>Eukaryota</taxon>
        <taxon>Fungi</taxon>
        <taxon>Dikarya</taxon>
        <taxon>Ascomycota</taxon>
        <taxon>Pezizomycotina</taxon>
        <taxon>Sordariomycetes</taxon>
        <taxon>Sordariomycetidae</taxon>
        <taxon>Sordariales</taxon>
        <taxon>Lasiosphaeriaceae</taxon>
        <taxon>Cercophora</taxon>
    </lineage>
</organism>
<evidence type="ECO:0000313" key="2">
    <source>
        <dbReference type="Proteomes" id="UP001286456"/>
    </source>
</evidence>
<dbReference type="AlphaFoldDB" id="A0AAE0MIG1"/>
<gene>
    <name evidence="1" type="ORF">B0T19DRAFT_112571</name>
</gene>
<reference evidence="1" key="2">
    <citation type="submission" date="2023-06" db="EMBL/GenBank/DDBJ databases">
        <authorList>
            <consortium name="Lawrence Berkeley National Laboratory"/>
            <person name="Haridas S."/>
            <person name="Hensen N."/>
            <person name="Bonometti L."/>
            <person name="Westerberg I."/>
            <person name="Brannstrom I.O."/>
            <person name="Guillou S."/>
            <person name="Cros-Aarteil S."/>
            <person name="Calhoun S."/>
            <person name="Kuo A."/>
            <person name="Mondo S."/>
            <person name="Pangilinan J."/>
            <person name="Riley R."/>
            <person name="Labutti K."/>
            <person name="Andreopoulos B."/>
            <person name="Lipzen A."/>
            <person name="Chen C."/>
            <person name="Yanf M."/>
            <person name="Daum C."/>
            <person name="Ng V."/>
            <person name="Clum A."/>
            <person name="Steindorff A."/>
            <person name="Ohm R."/>
            <person name="Martin F."/>
            <person name="Silar P."/>
            <person name="Natvig D."/>
            <person name="Lalanne C."/>
            <person name="Gautier V."/>
            <person name="Ament-Velasquez S.L."/>
            <person name="Kruys A."/>
            <person name="Hutchinson M.I."/>
            <person name="Powell A.J."/>
            <person name="Barry K."/>
            <person name="Miller A.N."/>
            <person name="Grigoriev I.V."/>
            <person name="Debuchy R."/>
            <person name="Gladieux P."/>
            <person name="Thoren M.H."/>
            <person name="Johannesson H."/>
        </authorList>
    </citation>
    <scope>NUCLEOTIDE SEQUENCE</scope>
    <source>
        <strain evidence="1">SMH4131-1</strain>
    </source>
</reference>
<sequence length="204" mass="22461">MMIASLLKISKLPGIMEDRALPVGAVQHRPAFPSSSIGLVQVLLRFQRDGGIENRESRAVNVSRAGNCMQSSPRPSSTLICIPKILITPRLPSSPIPTRRHSESWVPSQCDTAPILPVGYLSHHQMSRAVCPGSLVEWLQLSPAVQSKGRFDTAPFSTPKEQTAWPVQDWQSTARLTSPPLLQPSCFIHCGCRSPQRLPFLLHT</sequence>
<accession>A0AAE0MIG1</accession>
<dbReference type="EMBL" id="JAUEPO010000002">
    <property type="protein sequence ID" value="KAK3332853.1"/>
    <property type="molecule type" value="Genomic_DNA"/>
</dbReference>
<keyword evidence="2" id="KW-1185">Reference proteome</keyword>
<reference evidence="1" key="1">
    <citation type="journal article" date="2023" name="Mol. Phylogenet. Evol.">
        <title>Genome-scale phylogeny and comparative genomics of the fungal order Sordariales.</title>
        <authorList>
            <person name="Hensen N."/>
            <person name="Bonometti L."/>
            <person name="Westerberg I."/>
            <person name="Brannstrom I.O."/>
            <person name="Guillou S."/>
            <person name="Cros-Aarteil S."/>
            <person name="Calhoun S."/>
            <person name="Haridas S."/>
            <person name="Kuo A."/>
            <person name="Mondo S."/>
            <person name="Pangilinan J."/>
            <person name="Riley R."/>
            <person name="LaButti K."/>
            <person name="Andreopoulos B."/>
            <person name="Lipzen A."/>
            <person name="Chen C."/>
            <person name="Yan M."/>
            <person name="Daum C."/>
            <person name="Ng V."/>
            <person name="Clum A."/>
            <person name="Steindorff A."/>
            <person name="Ohm R.A."/>
            <person name="Martin F."/>
            <person name="Silar P."/>
            <person name="Natvig D.O."/>
            <person name="Lalanne C."/>
            <person name="Gautier V."/>
            <person name="Ament-Velasquez S.L."/>
            <person name="Kruys A."/>
            <person name="Hutchinson M.I."/>
            <person name="Powell A.J."/>
            <person name="Barry K."/>
            <person name="Miller A.N."/>
            <person name="Grigoriev I.V."/>
            <person name="Debuchy R."/>
            <person name="Gladieux P."/>
            <person name="Hiltunen Thoren M."/>
            <person name="Johannesson H."/>
        </authorList>
    </citation>
    <scope>NUCLEOTIDE SEQUENCE</scope>
    <source>
        <strain evidence="1">SMH4131-1</strain>
    </source>
</reference>